<sequence>MTQPEDTSSATVLPSAAVSGDALAVPATRDSRDGDHGDHGNHAAAPGAPVGAGDPPPGSRWRRAVRGRPADPVWARPALVALLGAAAVLYLWDLGASGHANSFYAAAVQAGTKSWKALLFGSLDSGNFITVDKPPASLWAMALSGRIFGFSSWSMLVPQALGGVAAVGLMFAAVRRWFGPAAGLLAGSALALTPVAALMFRFDNPDGLLTFVLVLAGYCLVRAIEEASTRWMAATGAALGLAFLTKTLQGFLVLPAFALVYLIAAPTGWWRRVWQLLAGGLAIVVAAGWWVATVALWPTGSRPYIGGSTDNSALGLAFGYNGLGRIFGGDGNRGGGGGGFGGGRANLGELARRDPQLAERVQAALGGRGGGGRGGGGGFGGGRGFGGGGFGGGAGWDRLFGDQIGGQVSWLIPGALILLLGGLWVTRRAPRTDRTRAALLLWGTWMIVTSVVLSFAQGTFHPYYTASIAPGIAGLVGVGTWTLWGTRQQRTSRLLLAAAVAATGAWSFTLLDRTPSWYPWLRVVVTVAAVATTATLLIRRALVGRMALAVAACGTVAVLGGPAAFAAVTATIPQSGGQPTAGPAVRGGRGGNGGPGRLGTFGGSAAAVGRRPGGFGGFGGGATNAQLASLLKASHGYRWAAAAQGSSAAAGLELASDTAVMAIGGFTGRDPAPTLTQFENDVHAGRVHYFIGAGQTGGAGGFGGFGRRSGGFGGRSGGFGGRSGGFGGRSGGFGGRSGGFGGRSGGPGGTISTWVQQHYTATTIGGEPVYDLTAPTTASSDSPARSGT</sequence>
<dbReference type="GO" id="GO:0005886">
    <property type="term" value="C:plasma membrane"/>
    <property type="evidence" value="ECO:0007669"/>
    <property type="project" value="UniProtKB-SubCell"/>
</dbReference>
<keyword evidence="5 9" id="KW-0812">Transmembrane</keyword>
<feature type="transmembrane region" description="Helical" evidence="9">
    <location>
        <begin position="517"/>
        <end position="538"/>
    </location>
</feature>
<dbReference type="PANTHER" id="PTHR33908:SF3">
    <property type="entry name" value="UNDECAPRENYL PHOSPHATE-ALPHA-4-AMINO-4-DEOXY-L-ARABINOSE ARABINOSYL TRANSFERASE"/>
    <property type="match status" value="1"/>
</dbReference>
<name>Q0RKJ5_FRAAA</name>
<protein>
    <submittedName>
        <fullName evidence="12">Mannosyltransferase</fullName>
    </submittedName>
</protein>
<dbReference type="PANTHER" id="PTHR33908">
    <property type="entry name" value="MANNOSYLTRANSFERASE YKCB-RELATED"/>
    <property type="match status" value="1"/>
</dbReference>
<dbReference type="InterPro" id="IPR050297">
    <property type="entry name" value="LipidA_mod_glycosyltrf_83"/>
</dbReference>
<feature type="compositionally biased region" description="Gly residues" evidence="8">
    <location>
        <begin position="716"/>
        <end position="749"/>
    </location>
</feature>
<evidence type="ECO:0000256" key="5">
    <source>
        <dbReference type="ARBA" id="ARBA00022692"/>
    </source>
</evidence>
<dbReference type="InterPro" id="IPR038731">
    <property type="entry name" value="RgtA/B/C-like"/>
</dbReference>
<dbReference type="GO" id="GO:0016763">
    <property type="term" value="F:pentosyltransferase activity"/>
    <property type="evidence" value="ECO:0007669"/>
    <property type="project" value="TreeGrafter"/>
</dbReference>
<feature type="region of interest" description="Disordered" evidence="8">
    <location>
        <begin position="766"/>
        <end position="788"/>
    </location>
</feature>
<feature type="compositionally biased region" description="Polar residues" evidence="8">
    <location>
        <begin position="774"/>
        <end position="788"/>
    </location>
</feature>
<evidence type="ECO:0000256" key="4">
    <source>
        <dbReference type="ARBA" id="ARBA00022679"/>
    </source>
</evidence>
<dbReference type="Pfam" id="PF24878">
    <property type="entry name" value="YkcB_C"/>
    <property type="match status" value="1"/>
</dbReference>
<dbReference type="EMBL" id="CT573213">
    <property type="protein sequence ID" value="CAJ61963.1"/>
    <property type="molecule type" value="Genomic_DNA"/>
</dbReference>
<dbReference type="Proteomes" id="UP000000657">
    <property type="component" value="Chromosome"/>
</dbReference>
<dbReference type="Pfam" id="PF13231">
    <property type="entry name" value="PMT_2"/>
    <property type="match status" value="1"/>
</dbReference>
<keyword evidence="7 9" id="KW-0472">Membrane</keyword>
<feature type="transmembrane region" description="Helical" evidence="9">
    <location>
        <begin position="437"/>
        <end position="456"/>
    </location>
</feature>
<evidence type="ECO:0000256" key="1">
    <source>
        <dbReference type="ARBA" id="ARBA00004651"/>
    </source>
</evidence>
<evidence type="ECO:0000313" key="12">
    <source>
        <dbReference type="EMBL" id="CAJ61963.1"/>
    </source>
</evidence>
<proteinExistence type="predicted"/>
<evidence type="ECO:0000313" key="13">
    <source>
        <dbReference type="Proteomes" id="UP000000657"/>
    </source>
</evidence>
<feature type="compositionally biased region" description="Basic and acidic residues" evidence="8">
    <location>
        <begin position="29"/>
        <end position="41"/>
    </location>
</feature>
<feature type="compositionally biased region" description="Polar residues" evidence="8">
    <location>
        <begin position="1"/>
        <end position="12"/>
    </location>
</feature>
<evidence type="ECO:0000256" key="9">
    <source>
        <dbReference type="SAM" id="Phobius"/>
    </source>
</evidence>
<evidence type="ECO:0000256" key="8">
    <source>
        <dbReference type="SAM" id="MobiDB-lite"/>
    </source>
</evidence>
<feature type="transmembrane region" description="Helical" evidence="9">
    <location>
        <begin position="236"/>
        <end position="264"/>
    </location>
</feature>
<feature type="domain" description="Putative mannosyltransferase YkcA/B-like C-terminal" evidence="11">
    <location>
        <begin position="629"/>
        <end position="698"/>
    </location>
</feature>
<evidence type="ECO:0000256" key="2">
    <source>
        <dbReference type="ARBA" id="ARBA00022475"/>
    </source>
</evidence>
<dbReference type="GO" id="GO:0009103">
    <property type="term" value="P:lipopolysaccharide biosynthetic process"/>
    <property type="evidence" value="ECO:0007669"/>
    <property type="project" value="UniProtKB-ARBA"/>
</dbReference>
<feature type="transmembrane region" description="Helical" evidence="9">
    <location>
        <begin position="494"/>
        <end position="511"/>
    </location>
</feature>
<feature type="transmembrane region" description="Helical" evidence="9">
    <location>
        <begin position="147"/>
        <end position="171"/>
    </location>
</feature>
<keyword evidence="4" id="KW-0808">Transferase</keyword>
<dbReference type="RefSeq" id="WP_011604466.1">
    <property type="nucleotide sequence ID" value="NC_008278.1"/>
</dbReference>
<feature type="transmembrane region" description="Helical" evidence="9">
    <location>
        <begin position="408"/>
        <end position="425"/>
    </location>
</feature>
<dbReference type="eggNOG" id="COG1807">
    <property type="taxonomic scope" value="Bacteria"/>
</dbReference>
<dbReference type="KEGG" id="fal:FRAAL3319"/>
<reference evidence="12 13" key="1">
    <citation type="journal article" date="2007" name="Genome Res.">
        <title>Genome characteristics of facultatively symbiotic Frankia sp. strains reflect host range and host plant biogeography.</title>
        <authorList>
            <person name="Normand P."/>
            <person name="Lapierre P."/>
            <person name="Tisa L.S."/>
            <person name="Gogarten J.P."/>
            <person name="Alloisio N."/>
            <person name="Bagnarol E."/>
            <person name="Bassi C.A."/>
            <person name="Berry A.M."/>
            <person name="Bickhart D.M."/>
            <person name="Choisne N."/>
            <person name="Couloux A."/>
            <person name="Cournoyer B."/>
            <person name="Cruveiller S."/>
            <person name="Daubin V."/>
            <person name="Demange N."/>
            <person name="Francino M.P."/>
            <person name="Goltsman E."/>
            <person name="Huang Y."/>
            <person name="Kopp O.R."/>
            <person name="Labarre L."/>
            <person name="Lapidus A."/>
            <person name="Lavire C."/>
            <person name="Marechal J."/>
            <person name="Martinez M."/>
            <person name="Mastronunzio J.E."/>
            <person name="Mullin B.C."/>
            <person name="Niemann J."/>
            <person name="Pujic P."/>
            <person name="Rawnsley T."/>
            <person name="Rouy Z."/>
            <person name="Schenowitz C."/>
            <person name="Sellstedt A."/>
            <person name="Tavares F."/>
            <person name="Tomkins J.P."/>
            <person name="Vallenet D."/>
            <person name="Valverde C."/>
            <person name="Wall L.G."/>
            <person name="Wang Y."/>
            <person name="Medigue C."/>
            <person name="Benson D.R."/>
        </authorList>
    </citation>
    <scope>NUCLEOTIDE SEQUENCE [LARGE SCALE GENOMIC DNA]</scope>
    <source>
        <strain evidence="13">DSM 45986 / CECT 9034 / ACN14a</strain>
    </source>
</reference>
<organism evidence="12 13">
    <name type="scientific">Frankia alni (strain DSM 45986 / CECT 9034 / ACN14a)</name>
    <dbReference type="NCBI Taxonomy" id="326424"/>
    <lineage>
        <taxon>Bacteria</taxon>
        <taxon>Bacillati</taxon>
        <taxon>Actinomycetota</taxon>
        <taxon>Actinomycetes</taxon>
        <taxon>Frankiales</taxon>
        <taxon>Frankiaceae</taxon>
        <taxon>Frankia</taxon>
    </lineage>
</organism>
<feature type="compositionally biased region" description="Low complexity" evidence="8">
    <location>
        <begin position="42"/>
        <end position="53"/>
    </location>
</feature>
<dbReference type="OrthoDB" id="5241882at2"/>
<evidence type="ECO:0000256" key="6">
    <source>
        <dbReference type="ARBA" id="ARBA00022989"/>
    </source>
</evidence>
<feature type="transmembrane region" description="Helical" evidence="9">
    <location>
        <begin position="462"/>
        <end position="482"/>
    </location>
</feature>
<feature type="transmembrane region" description="Helical" evidence="9">
    <location>
        <begin position="177"/>
        <end position="200"/>
    </location>
</feature>
<feature type="transmembrane region" description="Helical" evidence="9">
    <location>
        <begin position="276"/>
        <end position="297"/>
    </location>
</feature>
<feature type="domain" description="Glycosyltransferase RgtA/B/C/D-like" evidence="10">
    <location>
        <begin position="132"/>
        <end position="290"/>
    </location>
</feature>
<evidence type="ECO:0000256" key="7">
    <source>
        <dbReference type="ARBA" id="ARBA00023136"/>
    </source>
</evidence>
<accession>Q0RKJ5</accession>
<evidence type="ECO:0000259" key="10">
    <source>
        <dbReference type="Pfam" id="PF13231"/>
    </source>
</evidence>
<feature type="transmembrane region" description="Helical" evidence="9">
    <location>
        <begin position="73"/>
        <end position="92"/>
    </location>
</feature>
<gene>
    <name evidence="12" type="ordered locus">FRAAL3319</name>
</gene>
<feature type="compositionally biased region" description="Gly residues" evidence="8">
    <location>
        <begin position="585"/>
        <end position="596"/>
    </location>
</feature>
<dbReference type="InterPro" id="IPR056785">
    <property type="entry name" value="YkcA/B-like_C"/>
</dbReference>
<evidence type="ECO:0000259" key="11">
    <source>
        <dbReference type="Pfam" id="PF24878"/>
    </source>
</evidence>
<dbReference type="HOGENOM" id="CLU_007261_1_0_11"/>
<evidence type="ECO:0000256" key="3">
    <source>
        <dbReference type="ARBA" id="ARBA00022676"/>
    </source>
</evidence>
<keyword evidence="13" id="KW-1185">Reference proteome</keyword>
<feature type="region of interest" description="Disordered" evidence="8">
    <location>
        <begin position="716"/>
        <end position="750"/>
    </location>
</feature>
<keyword evidence="3 12" id="KW-0328">Glycosyltransferase</keyword>
<comment type="subcellular location">
    <subcellularLocation>
        <location evidence="1">Cell membrane</location>
        <topology evidence="1">Multi-pass membrane protein</topology>
    </subcellularLocation>
</comment>
<feature type="region of interest" description="Disordered" evidence="8">
    <location>
        <begin position="1"/>
        <end position="64"/>
    </location>
</feature>
<keyword evidence="2" id="KW-1003">Cell membrane</keyword>
<dbReference type="GO" id="GO:0010041">
    <property type="term" value="P:response to iron(III) ion"/>
    <property type="evidence" value="ECO:0007669"/>
    <property type="project" value="TreeGrafter"/>
</dbReference>
<dbReference type="AlphaFoldDB" id="Q0RKJ5"/>
<dbReference type="STRING" id="326424.FRAAL3319"/>
<feature type="region of interest" description="Disordered" evidence="8">
    <location>
        <begin position="575"/>
        <end position="596"/>
    </location>
</feature>
<keyword evidence="6 9" id="KW-1133">Transmembrane helix</keyword>
<feature type="transmembrane region" description="Helical" evidence="9">
    <location>
        <begin position="547"/>
        <end position="568"/>
    </location>
</feature>